<reference evidence="1 2" key="1">
    <citation type="submission" date="2016-04" db="EMBL/GenBank/DDBJ databases">
        <title>Genome analyses suggest a sexual origin of heterokaryosis in a supposedly ancient asexual fungus.</title>
        <authorList>
            <person name="Ropars J."/>
            <person name="Sedzielewska K."/>
            <person name="Noel J."/>
            <person name="Charron P."/>
            <person name="Farinelli L."/>
            <person name="Marton T."/>
            <person name="Kruger M."/>
            <person name="Pelin A."/>
            <person name="Brachmann A."/>
            <person name="Corradi N."/>
        </authorList>
    </citation>
    <scope>NUCLEOTIDE SEQUENCE [LARGE SCALE GENOMIC DNA]</scope>
    <source>
        <strain evidence="1 2">A5</strain>
    </source>
</reference>
<name>A0A2N0PK15_9GLOM</name>
<protein>
    <submittedName>
        <fullName evidence="1">Uncharacterized protein</fullName>
    </submittedName>
</protein>
<accession>A0A2N0PK15</accession>
<reference evidence="1 2" key="2">
    <citation type="submission" date="2017-09" db="EMBL/GenBank/DDBJ databases">
        <title>Extensive intraspecific genome diversity in a model arbuscular mycorrhizal fungus.</title>
        <authorList>
            <person name="Chen E.C."/>
            <person name="Morin E."/>
            <person name="Beaudet D."/>
            <person name="Noel J."/>
            <person name="Ndikumana S."/>
            <person name="Charron P."/>
            <person name="St-Onge C."/>
            <person name="Giorgi J."/>
            <person name="Grigoriev I.V."/>
            <person name="Roux C."/>
            <person name="Martin F.M."/>
            <person name="Corradi N."/>
        </authorList>
    </citation>
    <scope>NUCLEOTIDE SEQUENCE [LARGE SCALE GENOMIC DNA]</scope>
    <source>
        <strain evidence="1 2">A5</strain>
    </source>
</reference>
<dbReference type="VEuPathDB" id="FungiDB:FUN_001563"/>
<dbReference type="VEuPathDB" id="FungiDB:RhiirA1_456210"/>
<evidence type="ECO:0000313" key="2">
    <source>
        <dbReference type="Proteomes" id="UP000232722"/>
    </source>
</evidence>
<dbReference type="AlphaFoldDB" id="A0A2N0PK15"/>
<dbReference type="Proteomes" id="UP000232722">
    <property type="component" value="Unassembled WGS sequence"/>
</dbReference>
<sequence length="119" mass="14175">MDFYKLNKVEDWMYAMVVYHVKLEEKDWMRVLDKIKKDLQIVTSLDSSFDVDAKAKLKKFLTAERFVLVRYLKKAVTIQQQVLVTGYTVFIDNINNCHLTKKHFQNNEKKITDNITLLK</sequence>
<gene>
    <name evidence="1" type="ORF">RhiirA5_418552</name>
</gene>
<comment type="caution">
    <text evidence="1">The sequence shown here is derived from an EMBL/GenBank/DDBJ whole genome shotgun (WGS) entry which is preliminary data.</text>
</comment>
<dbReference type="EMBL" id="LLXJ01000669">
    <property type="protein sequence ID" value="PKC07174.1"/>
    <property type="molecule type" value="Genomic_DNA"/>
</dbReference>
<proteinExistence type="predicted"/>
<organism evidence="1 2">
    <name type="scientific">Rhizophagus irregularis</name>
    <dbReference type="NCBI Taxonomy" id="588596"/>
    <lineage>
        <taxon>Eukaryota</taxon>
        <taxon>Fungi</taxon>
        <taxon>Fungi incertae sedis</taxon>
        <taxon>Mucoromycota</taxon>
        <taxon>Glomeromycotina</taxon>
        <taxon>Glomeromycetes</taxon>
        <taxon>Glomerales</taxon>
        <taxon>Glomeraceae</taxon>
        <taxon>Rhizophagus</taxon>
    </lineage>
</organism>
<evidence type="ECO:0000313" key="1">
    <source>
        <dbReference type="EMBL" id="PKC07174.1"/>
    </source>
</evidence>